<evidence type="ECO:0000313" key="2">
    <source>
        <dbReference type="EMBL" id="CAD7643050.1"/>
    </source>
</evidence>
<organism evidence="2">
    <name type="scientific">Oppiella nova</name>
    <dbReference type="NCBI Taxonomy" id="334625"/>
    <lineage>
        <taxon>Eukaryota</taxon>
        <taxon>Metazoa</taxon>
        <taxon>Ecdysozoa</taxon>
        <taxon>Arthropoda</taxon>
        <taxon>Chelicerata</taxon>
        <taxon>Arachnida</taxon>
        <taxon>Acari</taxon>
        <taxon>Acariformes</taxon>
        <taxon>Sarcoptiformes</taxon>
        <taxon>Oribatida</taxon>
        <taxon>Brachypylina</taxon>
        <taxon>Oppioidea</taxon>
        <taxon>Oppiidae</taxon>
        <taxon>Oppiella</taxon>
    </lineage>
</organism>
<dbReference type="EMBL" id="OC916071">
    <property type="protein sequence ID" value="CAD7643050.1"/>
    <property type="molecule type" value="Genomic_DNA"/>
</dbReference>
<sequence length="88" mass="10047">MRSPALNSLEIEGSQKALQVSGEKKTEHPKEWLAVICETTMNRRQLSHPIDKPCNTSHPKEWLAVICETTMNRRQLSHPIDKPSNTSR</sequence>
<dbReference type="AlphaFoldDB" id="A0A7R9QET5"/>
<evidence type="ECO:0000313" key="3">
    <source>
        <dbReference type="Proteomes" id="UP000728032"/>
    </source>
</evidence>
<protein>
    <submittedName>
        <fullName evidence="2">Uncharacterized protein</fullName>
    </submittedName>
</protein>
<proteinExistence type="predicted"/>
<gene>
    <name evidence="2" type="ORF">ONB1V03_LOCUS3931</name>
</gene>
<dbReference type="EMBL" id="CAJPVJ010001246">
    <property type="protein sequence ID" value="CAG2164375.1"/>
    <property type="molecule type" value="Genomic_DNA"/>
</dbReference>
<evidence type="ECO:0000256" key="1">
    <source>
        <dbReference type="SAM" id="MobiDB-lite"/>
    </source>
</evidence>
<name>A0A7R9QET5_9ACAR</name>
<reference evidence="2" key="1">
    <citation type="submission" date="2020-11" db="EMBL/GenBank/DDBJ databases">
        <authorList>
            <person name="Tran Van P."/>
        </authorList>
    </citation>
    <scope>NUCLEOTIDE SEQUENCE</scope>
</reference>
<dbReference type="Proteomes" id="UP000728032">
    <property type="component" value="Unassembled WGS sequence"/>
</dbReference>
<feature type="region of interest" description="Disordered" evidence="1">
    <location>
        <begin position="1"/>
        <end position="27"/>
    </location>
</feature>
<accession>A0A7R9QET5</accession>
<keyword evidence="3" id="KW-1185">Reference proteome</keyword>